<reference evidence="1 2" key="1">
    <citation type="submission" date="2017-04" db="EMBL/GenBank/DDBJ databases">
        <title>Draft genome sequence of Zooshikella ganghwensis VG4 isolated from Red Sea sediments.</title>
        <authorList>
            <person name="Rehman Z."/>
            <person name="Alam I."/>
            <person name="Kamau A."/>
            <person name="Bajic V."/>
            <person name="Leiknes T."/>
        </authorList>
    </citation>
    <scope>NUCLEOTIDE SEQUENCE [LARGE SCALE GENOMIC DNA]</scope>
    <source>
        <strain evidence="1 2">VG4</strain>
    </source>
</reference>
<dbReference type="AlphaFoldDB" id="A0A4P9VK12"/>
<dbReference type="EMBL" id="NDXW01000001">
    <property type="protein sequence ID" value="RDH43628.1"/>
    <property type="molecule type" value="Genomic_DNA"/>
</dbReference>
<protein>
    <submittedName>
        <fullName evidence="1">Uncharacterized protein</fullName>
    </submittedName>
</protein>
<dbReference type="Proteomes" id="UP000257039">
    <property type="component" value="Unassembled WGS sequence"/>
</dbReference>
<dbReference type="RefSeq" id="WP_094786910.1">
    <property type="nucleotide sequence ID" value="NZ_NDXW01000001.1"/>
</dbReference>
<evidence type="ECO:0000313" key="1">
    <source>
        <dbReference type="EMBL" id="RDH43628.1"/>
    </source>
</evidence>
<organism evidence="1 2">
    <name type="scientific">Zooshikella ganghwensis</name>
    <dbReference type="NCBI Taxonomy" id="202772"/>
    <lineage>
        <taxon>Bacteria</taxon>
        <taxon>Pseudomonadati</taxon>
        <taxon>Pseudomonadota</taxon>
        <taxon>Gammaproteobacteria</taxon>
        <taxon>Oceanospirillales</taxon>
        <taxon>Zooshikellaceae</taxon>
        <taxon>Zooshikella</taxon>
    </lineage>
</organism>
<gene>
    <name evidence="1" type="ORF">B9G39_09330</name>
</gene>
<name>A0A4P9VK12_9GAMM</name>
<comment type="caution">
    <text evidence="1">The sequence shown here is derived from an EMBL/GenBank/DDBJ whole genome shotgun (WGS) entry which is preliminary data.</text>
</comment>
<proteinExistence type="predicted"/>
<sequence>MKIYRVIGLIVSYLLVLMNSGWSYGQTETDTHYEFWNRPVEISRNPDVLYFPPKVAVTLVDQNKQPVQINHRLYQLLSSNLEDYFPGVVVDDFVDNYWDIKVQPQVGENNSFFLPYFMQMTVACMKSLTVLDDAFELEKAIIDSDEYVANADDVEQVIKALLGKYQPIANKMLQAYKKDRCELSSNNYKMAPVVQERLMLVLEKVLKGKNDFRVSSADLFVFSKTFESLYFGSQGLWVRKSLNLLKETLTSTLGKFTSIANISAFEKEHDSFWQFLRETSLVDQEIKNITDYCVVNTDDLFQPFSFTDCKAQSPLMLIKLTLGNQSSLVVGVEQP</sequence>
<keyword evidence="2" id="KW-1185">Reference proteome</keyword>
<accession>A0A4P9VK12</accession>
<evidence type="ECO:0000313" key="2">
    <source>
        <dbReference type="Proteomes" id="UP000257039"/>
    </source>
</evidence>